<dbReference type="PANTHER" id="PTHR12526">
    <property type="entry name" value="GLYCOSYLTRANSFERASE"/>
    <property type="match status" value="1"/>
</dbReference>
<feature type="domain" description="Glycosyl transferase family 1" evidence="1">
    <location>
        <begin position="184"/>
        <end position="346"/>
    </location>
</feature>
<name>A0A1A8TP55_9GAMM</name>
<feature type="domain" description="Glycosyltransferase subfamily 4-like N-terminal" evidence="2">
    <location>
        <begin position="16"/>
        <end position="173"/>
    </location>
</feature>
<keyword evidence="4" id="KW-1185">Reference proteome</keyword>
<dbReference type="GO" id="GO:0103011">
    <property type="term" value="F:mannosylfructose-phosphate synthase activity"/>
    <property type="evidence" value="ECO:0007669"/>
    <property type="project" value="UniProtKB-EC"/>
</dbReference>
<proteinExistence type="predicted"/>
<dbReference type="STRING" id="1792290.MSP8886_03442"/>
<dbReference type="Gene3D" id="3.40.50.2000">
    <property type="entry name" value="Glycogen Phosphorylase B"/>
    <property type="match status" value="2"/>
</dbReference>
<dbReference type="PANTHER" id="PTHR12526:SF630">
    <property type="entry name" value="GLYCOSYLTRANSFERASE"/>
    <property type="match status" value="1"/>
</dbReference>
<dbReference type="InterPro" id="IPR001296">
    <property type="entry name" value="Glyco_trans_1"/>
</dbReference>
<dbReference type="InterPro" id="IPR028098">
    <property type="entry name" value="Glyco_trans_4-like_N"/>
</dbReference>
<sequence>MKTILIAKQNLEKTYSGACRSVHEEIKYFHSKGCEVHTISENANVADIESSGGIPHKSKRFFWQKKFRRRMQFSNEALKLAKKLKVDLLIGQGDLQQPDVHFIHNCVHLASEKVHGKPLAKDDEMYLTHTPIFQNHQFKHIVANSHLAKNELMSRFSIPEHDISVIYPAIDENQFRLLPIEERNAIRADLGVKSDELLVGLVTSGNFKKRGVDRFFEAISLLPKEVAEKTHFVFVGKDKLSPEYQAILDRSPYKDRVRQLPIINKVEGYFNALDIFVLPARIEEFGRVVAEAMACGAPVITTKWVGASELMKAESAEFVYDGESNQTLANLMDALLSDKALRKRVSLANQTSAKEVYESALEEKFDAVFGPYIV</sequence>
<dbReference type="Proteomes" id="UP000092544">
    <property type="component" value="Unassembled WGS sequence"/>
</dbReference>
<dbReference type="Pfam" id="PF13439">
    <property type="entry name" value="Glyco_transf_4"/>
    <property type="match status" value="1"/>
</dbReference>
<protein>
    <submittedName>
        <fullName evidence="3">Mannosylfructose-phosphate synthase</fullName>
        <ecNumber evidence="3">2.4.1.246</ecNumber>
    </submittedName>
</protein>
<dbReference type="RefSeq" id="WP_067018668.1">
    <property type="nucleotide sequence ID" value="NZ_FLOB01000010.1"/>
</dbReference>
<dbReference type="SUPFAM" id="SSF53756">
    <property type="entry name" value="UDP-Glycosyltransferase/glycogen phosphorylase"/>
    <property type="match status" value="1"/>
</dbReference>
<evidence type="ECO:0000313" key="3">
    <source>
        <dbReference type="EMBL" id="SBS35664.1"/>
    </source>
</evidence>
<evidence type="ECO:0000313" key="4">
    <source>
        <dbReference type="Proteomes" id="UP000092544"/>
    </source>
</evidence>
<keyword evidence="3" id="KW-0808">Transferase</keyword>
<keyword evidence="3" id="KW-0328">Glycosyltransferase</keyword>
<dbReference type="Pfam" id="PF00534">
    <property type="entry name" value="Glycos_transf_1"/>
    <property type="match status" value="1"/>
</dbReference>
<dbReference type="EMBL" id="FLOB01000010">
    <property type="protein sequence ID" value="SBS35664.1"/>
    <property type="molecule type" value="Genomic_DNA"/>
</dbReference>
<accession>A0A1A8TP55</accession>
<dbReference type="AlphaFoldDB" id="A0A1A8TP55"/>
<evidence type="ECO:0000259" key="1">
    <source>
        <dbReference type="Pfam" id="PF00534"/>
    </source>
</evidence>
<dbReference type="EC" id="2.4.1.246" evidence="3"/>
<dbReference type="GO" id="GO:1901135">
    <property type="term" value="P:carbohydrate derivative metabolic process"/>
    <property type="evidence" value="ECO:0007669"/>
    <property type="project" value="UniProtKB-ARBA"/>
</dbReference>
<organism evidence="3 4">
    <name type="scientific">Marinomonas spartinae</name>
    <dbReference type="NCBI Taxonomy" id="1792290"/>
    <lineage>
        <taxon>Bacteria</taxon>
        <taxon>Pseudomonadati</taxon>
        <taxon>Pseudomonadota</taxon>
        <taxon>Gammaproteobacteria</taxon>
        <taxon>Oceanospirillales</taxon>
        <taxon>Oceanospirillaceae</taxon>
        <taxon>Marinomonas</taxon>
    </lineage>
</organism>
<reference evidence="3 4" key="1">
    <citation type="submission" date="2016-06" db="EMBL/GenBank/DDBJ databases">
        <authorList>
            <person name="Kjaerup R.B."/>
            <person name="Dalgaard T.S."/>
            <person name="Juul-Madsen H.R."/>
        </authorList>
    </citation>
    <scope>NUCLEOTIDE SEQUENCE [LARGE SCALE GENOMIC DNA]</scope>
    <source>
        <strain evidence="3 4">CECT 8886</strain>
    </source>
</reference>
<dbReference type="CDD" id="cd03801">
    <property type="entry name" value="GT4_PimA-like"/>
    <property type="match status" value="1"/>
</dbReference>
<gene>
    <name evidence="3" type="primary">mfpsA</name>
    <name evidence="3" type="ORF">MSP8886_03442</name>
</gene>
<evidence type="ECO:0000259" key="2">
    <source>
        <dbReference type="Pfam" id="PF13439"/>
    </source>
</evidence>